<reference evidence="1" key="1">
    <citation type="journal article" date="2020" name="Stud. Mycol.">
        <title>101 Dothideomycetes genomes: a test case for predicting lifestyles and emergence of pathogens.</title>
        <authorList>
            <person name="Haridas S."/>
            <person name="Albert R."/>
            <person name="Binder M."/>
            <person name="Bloem J."/>
            <person name="Labutti K."/>
            <person name="Salamov A."/>
            <person name="Andreopoulos B."/>
            <person name="Baker S."/>
            <person name="Barry K."/>
            <person name="Bills G."/>
            <person name="Bluhm B."/>
            <person name="Cannon C."/>
            <person name="Castanera R."/>
            <person name="Culley D."/>
            <person name="Daum C."/>
            <person name="Ezra D."/>
            <person name="Gonzalez J."/>
            <person name="Henrissat B."/>
            <person name="Kuo A."/>
            <person name="Liang C."/>
            <person name="Lipzen A."/>
            <person name="Lutzoni F."/>
            <person name="Magnuson J."/>
            <person name="Mondo S."/>
            <person name="Nolan M."/>
            <person name="Ohm R."/>
            <person name="Pangilinan J."/>
            <person name="Park H.-J."/>
            <person name="Ramirez L."/>
            <person name="Alfaro M."/>
            <person name="Sun H."/>
            <person name="Tritt A."/>
            <person name="Yoshinaga Y."/>
            <person name="Zwiers L.-H."/>
            <person name="Turgeon B."/>
            <person name="Goodwin S."/>
            <person name="Spatafora J."/>
            <person name="Crous P."/>
            <person name="Grigoriev I."/>
        </authorList>
    </citation>
    <scope>NUCLEOTIDE SEQUENCE</scope>
    <source>
        <strain evidence="1">CBS 379.55</strain>
    </source>
</reference>
<protein>
    <submittedName>
        <fullName evidence="1">Uncharacterized protein</fullName>
    </submittedName>
</protein>
<evidence type="ECO:0000313" key="2">
    <source>
        <dbReference type="Proteomes" id="UP000800097"/>
    </source>
</evidence>
<dbReference type="AlphaFoldDB" id="A0A6A6JW58"/>
<organism evidence="1 2">
    <name type="scientific">Westerdykella ornata</name>
    <dbReference type="NCBI Taxonomy" id="318751"/>
    <lineage>
        <taxon>Eukaryota</taxon>
        <taxon>Fungi</taxon>
        <taxon>Dikarya</taxon>
        <taxon>Ascomycota</taxon>
        <taxon>Pezizomycotina</taxon>
        <taxon>Dothideomycetes</taxon>
        <taxon>Pleosporomycetidae</taxon>
        <taxon>Pleosporales</taxon>
        <taxon>Sporormiaceae</taxon>
        <taxon>Westerdykella</taxon>
    </lineage>
</organism>
<sequence length="87" mass="9724">MTSGVRKLITSFESFVLAHVGNTVLNIWARHERLCDAPRLLPEIYTLVFLVAYIFNSNLILAHTTIAHGELGLSSDRPYTSRVAPVE</sequence>
<dbReference type="Proteomes" id="UP000800097">
    <property type="component" value="Unassembled WGS sequence"/>
</dbReference>
<accession>A0A6A6JW58</accession>
<evidence type="ECO:0000313" key="1">
    <source>
        <dbReference type="EMBL" id="KAF2280048.1"/>
    </source>
</evidence>
<dbReference type="EMBL" id="ML986485">
    <property type="protein sequence ID" value="KAF2280048.1"/>
    <property type="molecule type" value="Genomic_DNA"/>
</dbReference>
<proteinExistence type="predicted"/>
<gene>
    <name evidence="1" type="ORF">EI97DRAFT_108868</name>
</gene>
<name>A0A6A6JW58_WESOR</name>
<keyword evidence="2" id="KW-1185">Reference proteome</keyword>